<organism evidence="2 3">
    <name type="scientific">Actinoallomurus bryophytorum</name>
    <dbReference type="NCBI Taxonomy" id="1490222"/>
    <lineage>
        <taxon>Bacteria</taxon>
        <taxon>Bacillati</taxon>
        <taxon>Actinomycetota</taxon>
        <taxon>Actinomycetes</taxon>
        <taxon>Streptosporangiales</taxon>
        <taxon>Thermomonosporaceae</taxon>
        <taxon>Actinoallomurus</taxon>
    </lineage>
</organism>
<comment type="caution">
    <text evidence="2">The sequence shown here is derived from an EMBL/GenBank/DDBJ whole genome shotgun (WGS) entry which is preliminary data.</text>
</comment>
<proteinExistence type="predicted"/>
<dbReference type="OrthoDB" id="3782348at2"/>
<dbReference type="EMBL" id="VFOZ01000001">
    <property type="protein sequence ID" value="TQL98940.1"/>
    <property type="molecule type" value="Genomic_DNA"/>
</dbReference>
<dbReference type="Proteomes" id="UP000316096">
    <property type="component" value="Unassembled WGS sequence"/>
</dbReference>
<accession>A0A543CPN8</accession>
<evidence type="ECO:0000256" key="1">
    <source>
        <dbReference type="SAM" id="MobiDB-lite"/>
    </source>
</evidence>
<evidence type="ECO:0000313" key="3">
    <source>
        <dbReference type="Proteomes" id="UP000316096"/>
    </source>
</evidence>
<sequence length="162" mass="16321">MNRRVILGIVSWLVVGGAATTAGIAAIDVLEDGITGKNVRPLDDDAVHRALSRAGVTRTPSAPVPSPAASTAAGVTRNLAARGGGTVTARCEGGKVTILAATPAQGFHTDGFDRGPATSSSLTFESAEEEFAVTVDCQGGSPAVHVAQDDGHRGRHGGRGRG</sequence>
<gene>
    <name evidence="2" type="ORF">FB559_4593</name>
</gene>
<name>A0A543CPN8_9ACTN</name>
<reference evidence="2 3" key="1">
    <citation type="submission" date="2019-06" db="EMBL/GenBank/DDBJ databases">
        <title>Sequencing the genomes of 1000 actinobacteria strains.</title>
        <authorList>
            <person name="Klenk H.-P."/>
        </authorList>
    </citation>
    <scope>NUCLEOTIDE SEQUENCE [LARGE SCALE GENOMIC DNA]</scope>
    <source>
        <strain evidence="2 3">DSM 102200</strain>
    </source>
</reference>
<protein>
    <submittedName>
        <fullName evidence="2">Uncharacterized protein</fullName>
    </submittedName>
</protein>
<feature type="compositionally biased region" description="Basic residues" evidence="1">
    <location>
        <begin position="153"/>
        <end position="162"/>
    </location>
</feature>
<dbReference type="AlphaFoldDB" id="A0A543CPN8"/>
<evidence type="ECO:0000313" key="2">
    <source>
        <dbReference type="EMBL" id="TQL98940.1"/>
    </source>
</evidence>
<dbReference type="RefSeq" id="WP_141957488.1">
    <property type="nucleotide sequence ID" value="NZ_VFOZ01000001.1"/>
</dbReference>
<keyword evidence="3" id="KW-1185">Reference proteome</keyword>
<feature type="region of interest" description="Disordered" evidence="1">
    <location>
        <begin position="140"/>
        <end position="162"/>
    </location>
</feature>